<evidence type="ECO:0000256" key="12">
    <source>
        <dbReference type="ARBA" id="ARBA00022967"/>
    </source>
</evidence>
<keyword evidence="14 20" id="KW-1133">Transmembrane helix</keyword>
<dbReference type="PROSITE" id="PS51296">
    <property type="entry name" value="RIESKE"/>
    <property type="match status" value="1"/>
</dbReference>
<keyword evidence="7 20" id="KW-0813">Transport</keyword>
<dbReference type="InterPro" id="IPR036922">
    <property type="entry name" value="Rieske_2Fe-2S_sf"/>
</dbReference>
<dbReference type="InterPro" id="IPR005805">
    <property type="entry name" value="Rieske_Fe-S_prot_C"/>
</dbReference>
<evidence type="ECO:0000256" key="16">
    <source>
        <dbReference type="ARBA" id="ARBA00023014"/>
    </source>
</evidence>
<dbReference type="Pfam" id="PF10399">
    <property type="entry name" value="UCR_Fe-S_N"/>
    <property type="match status" value="1"/>
</dbReference>
<evidence type="ECO:0000256" key="13">
    <source>
        <dbReference type="ARBA" id="ARBA00022982"/>
    </source>
</evidence>
<keyword evidence="12" id="KW-1278">Translocase</keyword>
<accession>A0A5Q2QF58</accession>
<dbReference type="PRINTS" id="PR00162">
    <property type="entry name" value="RIESKE"/>
</dbReference>
<dbReference type="InterPro" id="IPR006311">
    <property type="entry name" value="TAT_signal"/>
</dbReference>
<dbReference type="GO" id="GO:0008121">
    <property type="term" value="F:quinol-cytochrome-c reductase activity"/>
    <property type="evidence" value="ECO:0007669"/>
    <property type="project" value="UniProtKB-EC"/>
</dbReference>
<comment type="catalytic activity">
    <reaction evidence="19 20">
        <text>a quinol + 2 Fe(III)-[cytochrome c](out) = a quinone + 2 Fe(II)-[cytochrome c](out) + 2 H(+)(out)</text>
        <dbReference type="Rhea" id="RHEA:11484"/>
        <dbReference type="Rhea" id="RHEA-COMP:10350"/>
        <dbReference type="Rhea" id="RHEA-COMP:14399"/>
        <dbReference type="ChEBI" id="CHEBI:15378"/>
        <dbReference type="ChEBI" id="CHEBI:24646"/>
        <dbReference type="ChEBI" id="CHEBI:29033"/>
        <dbReference type="ChEBI" id="CHEBI:29034"/>
        <dbReference type="ChEBI" id="CHEBI:132124"/>
        <dbReference type="EC" id="7.1.1.8"/>
    </reaction>
</comment>
<dbReference type="KEGG" id="llp:GH975_10430"/>
<comment type="similarity">
    <text evidence="3">Belongs to the Rieske iron-sulfur protein family.</text>
</comment>
<dbReference type="Gene3D" id="2.102.10.10">
    <property type="entry name" value="Rieske [2Fe-2S] iron-sulphur domain"/>
    <property type="match status" value="1"/>
</dbReference>
<evidence type="ECO:0000256" key="18">
    <source>
        <dbReference type="ARBA" id="ARBA00023157"/>
    </source>
</evidence>
<keyword evidence="13 20" id="KW-0249">Electron transport</keyword>
<proteinExistence type="inferred from homology"/>
<evidence type="ECO:0000256" key="2">
    <source>
        <dbReference type="ARBA" id="ARBA00004162"/>
    </source>
</evidence>
<dbReference type="GO" id="GO:0046872">
    <property type="term" value="F:metal ion binding"/>
    <property type="evidence" value="ECO:0007669"/>
    <property type="project" value="UniProtKB-KW"/>
</dbReference>
<evidence type="ECO:0000256" key="1">
    <source>
        <dbReference type="ARBA" id="ARBA00002444"/>
    </source>
</evidence>
<dbReference type="AlphaFoldDB" id="A0A5Q2QF58"/>
<dbReference type="RefSeq" id="WP_153714465.1">
    <property type="nucleotide sequence ID" value="NZ_CP045871.1"/>
</dbReference>
<dbReference type="EC" id="7.1.1.8" evidence="5 20"/>
<name>A0A5Q2QF58_9GAMM</name>
<evidence type="ECO:0000256" key="8">
    <source>
        <dbReference type="ARBA" id="ARBA00022475"/>
    </source>
</evidence>
<comment type="subcellular location">
    <subcellularLocation>
        <location evidence="2">Cell membrane</location>
        <topology evidence="2">Single-pass membrane protein</topology>
    </subcellularLocation>
</comment>
<evidence type="ECO:0000256" key="3">
    <source>
        <dbReference type="ARBA" id="ARBA00010651"/>
    </source>
</evidence>
<keyword evidence="16" id="KW-0411">Iron-sulfur</keyword>
<dbReference type="GO" id="GO:0051537">
    <property type="term" value="F:2 iron, 2 sulfur cluster binding"/>
    <property type="evidence" value="ECO:0007669"/>
    <property type="project" value="UniProtKB-KW"/>
</dbReference>
<dbReference type="GO" id="GO:0005886">
    <property type="term" value="C:plasma membrane"/>
    <property type="evidence" value="ECO:0007669"/>
    <property type="project" value="UniProtKB-SubCell"/>
</dbReference>
<evidence type="ECO:0000256" key="7">
    <source>
        <dbReference type="ARBA" id="ARBA00022448"/>
    </source>
</evidence>
<evidence type="ECO:0000256" key="20">
    <source>
        <dbReference type="RuleBase" id="RU004494"/>
    </source>
</evidence>
<evidence type="ECO:0000259" key="22">
    <source>
        <dbReference type="PROSITE" id="PS51296"/>
    </source>
</evidence>
<dbReference type="SUPFAM" id="SSF50022">
    <property type="entry name" value="ISP domain"/>
    <property type="match status" value="1"/>
</dbReference>
<feature type="domain" description="Rieske" evidence="22">
    <location>
        <begin position="119"/>
        <end position="198"/>
    </location>
</feature>
<sequence>MSDSTMAETPDDSTVNPGRRKFLVAATAAMGAVGAVGVATPFVGSWNPSAKAKAAGAPVRVDVSKVRAGEQIRAEWRGKPVFVLRRTEANLASLDALVDTVADPMSAKEQQPSYVDKKTRSIKPEVFITVGICTHLGCSPQFRPEVGPADLGADWQGGYFCPCHGSKFDLAGRVFKAVPAPLNLVVPPHRYETDAIVVIGEDEGVA</sequence>
<evidence type="ECO:0000256" key="5">
    <source>
        <dbReference type="ARBA" id="ARBA00012951"/>
    </source>
</evidence>
<gene>
    <name evidence="23" type="primary">petA</name>
    <name evidence="23" type="ORF">GH975_10430</name>
</gene>
<evidence type="ECO:0000256" key="14">
    <source>
        <dbReference type="ARBA" id="ARBA00022989"/>
    </source>
</evidence>
<evidence type="ECO:0000256" key="17">
    <source>
        <dbReference type="ARBA" id="ARBA00023136"/>
    </source>
</evidence>
<evidence type="ECO:0000256" key="19">
    <source>
        <dbReference type="ARBA" id="ARBA00029351"/>
    </source>
</evidence>
<organism evidence="23 24">
    <name type="scientific">Litorivicinus lipolyticus</name>
    <dbReference type="NCBI Taxonomy" id="418701"/>
    <lineage>
        <taxon>Bacteria</taxon>
        <taxon>Pseudomonadati</taxon>
        <taxon>Pseudomonadota</taxon>
        <taxon>Gammaproteobacteria</taxon>
        <taxon>Oceanospirillales</taxon>
        <taxon>Litorivicinaceae</taxon>
        <taxon>Litorivicinus</taxon>
    </lineage>
</organism>
<comment type="cofactor">
    <cofactor evidence="20">
        <name>[2Fe-2S] cluster</name>
        <dbReference type="ChEBI" id="CHEBI:190135"/>
    </cofactor>
    <text evidence="20">Binds 1 [2Fe-2S] cluster per subunit.</text>
</comment>
<dbReference type="PANTHER" id="PTHR10134">
    <property type="entry name" value="CYTOCHROME B-C1 COMPLEX SUBUNIT RIESKE, MITOCHONDRIAL"/>
    <property type="match status" value="1"/>
</dbReference>
<keyword evidence="9 20" id="KW-0812">Transmembrane</keyword>
<keyword evidence="18" id="KW-1015">Disulfide bond</keyword>
<feature type="transmembrane region" description="Helical" evidence="20">
    <location>
        <begin position="22"/>
        <end position="43"/>
    </location>
</feature>
<dbReference type="InterPro" id="IPR017941">
    <property type="entry name" value="Rieske_2Fe-2S"/>
</dbReference>
<keyword evidence="11" id="KW-0479">Metal-binding</keyword>
<comment type="subunit">
    <text evidence="4 21">The main subunits of complex b-c1 are: cytochrome b, cytochrome c1 and the Rieske protein.</text>
</comment>
<keyword evidence="17 20" id="KW-0472">Membrane</keyword>
<dbReference type="CDD" id="cd03470">
    <property type="entry name" value="Rieske_cytochrome_bc1"/>
    <property type="match status" value="1"/>
</dbReference>
<evidence type="ECO:0000256" key="10">
    <source>
        <dbReference type="ARBA" id="ARBA00022714"/>
    </source>
</evidence>
<keyword evidence="10" id="KW-0001">2Fe-2S</keyword>
<evidence type="ECO:0000313" key="24">
    <source>
        <dbReference type="Proteomes" id="UP000388235"/>
    </source>
</evidence>
<dbReference type="EMBL" id="CP045871">
    <property type="protein sequence ID" value="QGG80962.1"/>
    <property type="molecule type" value="Genomic_DNA"/>
</dbReference>
<dbReference type="NCBIfam" id="TIGR01416">
    <property type="entry name" value="Rieske_proteo"/>
    <property type="match status" value="1"/>
</dbReference>
<dbReference type="InterPro" id="IPR014349">
    <property type="entry name" value="Rieske_Fe-S_prot"/>
</dbReference>
<evidence type="ECO:0000256" key="15">
    <source>
        <dbReference type="ARBA" id="ARBA00023004"/>
    </source>
</evidence>
<dbReference type="Gene3D" id="1.20.5.510">
    <property type="entry name" value="Single helix bin"/>
    <property type="match status" value="1"/>
</dbReference>
<evidence type="ECO:0000256" key="21">
    <source>
        <dbReference type="RuleBase" id="RU004497"/>
    </source>
</evidence>
<evidence type="ECO:0000256" key="6">
    <source>
        <dbReference type="ARBA" id="ARBA00019816"/>
    </source>
</evidence>
<dbReference type="Proteomes" id="UP000388235">
    <property type="component" value="Chromosome"/>
</dbReference>
<dbReference type="PROSITE" id="PS51318">
    <property type="entry name" value="TAT"/>
    <property type="match status" value="1"/>
</dbReference>
<evidence type="ECO:0000313" key="23">
    <source>
        <dbReference type="EMBL" id="QGG80962.1"/>
    </source>
</evidence>
<comment type="function">
    <text evidence="1">Component of the ubiquinol-cytochrome c reductase complex (complex III or cytochrome b-c1 complex), which is a respiratory chain that generates an electrochemical potential coupled to ATP synthesis.</text>
</comment>
<evidence type="ECO:0000256" key="9">
    <source>
        <dbReference type="ARBA" id="ARBA00022692"/>
    </source>
</evidence>
<dbReference type="OrthoDB" id="9767869at2"/>
<evidence type="ECO:0000256" key="4">
    <source>
        <dbReference type="ARBA" id="ARBA00011649"/>
    </source>
</evidence>
<protein>
    <recommendedName>
        <fullName evidence="6 20">Ubiquinol-cytochrome c reductase iron-sulfur subunit</fullName>
        <ecNumber evidence="5 20">7.1.1.8</ecNumber>
    </recommendedName>
</protein>
<comment type="miscellaneous">
    <text evidence="20">The Rieske protein is a high potential 2Fe-2S protein.</text>
</comment>
<keyword evidence="8" id="KW-1003">Cell membrane</keyword>
<keyword evidence="24" id="KW-1185">Reference proteome</keyword>
<keyword evidence="15" id="KW-0408">Iron</keyword>
<dbReference type="Pfam" id="PF00355">
    <property type="entry name" value="Rieske"/>
    <property type="match status" value="1"/>
</dbReference>
<dbReference type="InterPro" id="IPR019470">
    <property type="entry name" value="Ubiq_cytC_Rdtase_Fe-S_su_TAT"/>
</dbReference>
<evidence type="ECO:0000256" key="11">
    <source>
        <dbReference type="ARBA" id="ARBA00022723"/>
    </source>
</evidence>
<dbReference type="InterPro" id="IPR006317">
    <property type="entry name" value="Ubiquinol_cyt_c_Rdtase_Fe-S-su"/>
</dbReference>
<reference evidence="23 24" key="1">
    <citation type="submission" date="2019-11" db="EMBL/GenBank/DDBJ databases">
        <authorList>
            <person name="Khan S.A."/>
            <person name="Jeon C.O."/>
            <person name="Chun B.H."/>
        </authorList>
    </citation>
    <scope>NUCLEOTIDE SEQUENCE [LARGE SCALE GENOMIC DNA]</scope>
    <source>
        <strain evidence="23 24">IMCC 1097</strain>
    </source>
</reference>